<gene>
    <name evidence="2" type="ORF">AMTR_s00019p00142840</name>
</gene>
<accession>W1PJA1</accession>
<organism evidence="2 3">
    <name type="scientific">Amborella trichopoda</name>
    <dbReference type="NCBI Taxonomy" id="13333"/>
    <lineage>
        <taxon>Eukaryota</taxon>
        <taxon>Viridiplantae</taxon>
        <taxon>Streptophyta</taxon>
        <taxon>Embryophyta</taxon>
        <taxon>Tracheophyta</taxon>
        <taxon>Spermatophyta</taxon>
        <taxon>Magnoliopsida</taxon>
        <taxon>Amborellales</taxon>
        <taxon>Amborellaceae</taxon>
        <taxon>Amborella</taxon>
    </lineage>
</organism>
<name>W1PJA1_AMBTC</name>
<evidence type="ECO:0000256" key="1">
    <source>
        <dbReference type="SAM" id="MobiDB-lite"/>
    </source>
</evidence>
<dbReference type="PANTHER" id="PTHR36811:SF2">
    <property type="entry name" value="OS08G0444440 PROTEIN"/>
    <property type="match status" value="1"/>
</dbReference>
<evidence type="ECO:0000313" key="3">
    <source>
        <dbReference type="Proteomes" id="UP000017836"/>
    </source>
</evidence>
<dbReference type="Proteomes" id="UP000017836">
    <property type="component" value="Unassembled WGS sequence"/>
</dbReference>
<protein>
    <submittedName>
        <fullName evidence="2">Uncharacterized protein</fullName>
    </submittedName>
</protein>
<dbReference type="PANTHER" id="PTHR36811">
    <property type="entry name" value="OS08G0444440 PROTEIN"/>
    <property type="match status" value="1"/>
</dbReference>
<dbReference type="Gramene" id="ERN07160">
    <property type="protein sequence ID" value="ERN07160"/>
    <property type="gene ID" value="AMTR_s00019p00142840"/>
</dbReference>
<reference evidence="3" key="1">
    <citation type="journal article" date="2013" name="Science">
        <title>The Amborella genome and the evolution of flowering plants.</title>
        <authorList>
            <consortium name="Amborella Genome Project"/>
        </authorList>
    </citation>
    <scope>NUCLEOTIDE SEQUENCE [LARGE SCALE GENOMIC DNA]</scope>
</reference>
<proteinExistence type="predicted"/>
<feature type="region of interest" description="Disordered" evidence="1">
    <location>
        <begin position="1"/>
        <end position="23"/>
    </location>
</feature>
<dbReference type="EMBL" id="KI393807">
    <property type="protein sequence ID" value="ERN07160.1"/>
    <property type="molecule type" value="Genomic_DNA"/>
</dbReference>
<evidence type="ECO:0000313" key="2">
    <source>
        <dbReference type="EMBL" id="ERN07160.1"/>
    </source>
</evidence>
<keyword evidence="3" id="KW-1185">Reference proteome</keyword>
<dbReference type="AlphaFoldDB" id="W1PJA1"/>
<dbReference type="HOGENOM" id="CLU_2362515_0_0_1"/>
<sequence>MEKRSAVNISQKQMGKRSAVNISPKKMEKRSEIGLGLGIQKRLIRKKKKQFLEAVKDYLISDSYMYAPLLISTTCEDRIHGKNPISQTGAVLCPCL</sequence>